<dbReference type="Proteomes" id="UP000034894">
    <property type="component" value="Unassembled WGS sequence"/>
</dbReference>
<proteinExistence type="predicted"/>
<dbReference type="EMBL" id="LCFP01000015">
    <property type="protein sequence ID" value="KKS95629.1"/>
    <property type="molecule type" value="Genomic_DNA"/>
</dbReference>
<feature type="compositionally biased region" description="Polar residues" evidence="1">
    <location>
        <begin position="1"/>
        <end position="31"/>
    </location>
</feature>
<organism evidence="2 3">
    <name type="scientific">Candidatus Gottesmanbacteria bacterium GW2011_GWA2_43_14</name>
    <dbReference type="NCBI Taxonomy" id="1618443"/>
    <lineage>
        <taxon>Bacteria</taxon>
        <taxon>Candidatus Gottesmaniibacteriota</taxon>
    </lineage>
</organism>
<evidence type="ECO:0000313" key="3">
    <source>
        <dbReference type="Proteomes" id="UP000034894"/>
    </source>
</evidence>
<evidence type="ECO:0000256" key="1">
    <source>
        <dbReference type="SAM" id="MobiDB-lite"/>
    </source>
</evidence>
<protein>
    <submittedName>
        <fullName evidence="2">Uncharacterized protein</fullName>
    </submittedName>
</protein>
<name>A0A0G1DDC8_9BACT</name>
<reference evidence="2 3" key="1">
    <citation type="journal article" date="2015" name="Nature">
        <title>rRNA introns, odd ribosomes, and small enigmatic genomes across a large radiation of phyla.</title>
        <authorList>
            <person name="Brown C.T."/>
            <person name="Hug L.A."/>
            <person name="Thomas B.C."/>
            <person name="Sharon I."/>
            <person name="Castelle C.J."/>
            <person name="Singh A."/>
            <person name="Wilkins M.J."/>
            <person name="Williams K.H."/>
            <person name="Banfield J.F."/>
        </authorList>
    </citation>
    <scope>NUCLEOTIDE SEQUENCE [LARGE SCALE GENOMIC DNA]</scope>
</reference>
<feature type="region of interest" description="Disordered" evidence="1">
    <location>
        <begin position="1"/>
        <end position="35"/>
    </location>
</feature>
<dbReference type="STRING" id="1618443.UV73_C0015G0004"/>
<dbReference type="PATRIC" id="fig|1618443.3.peg.1559"/>
<comment type="caution">
    <text evidence="2">The sequence shown here is derived from an EMBL/GenBank/DDBJ whole genome shotgun (WGS) entry which is preliminary data.</text>
</comment>
<accession>A0A0G1DDC8</accession>
<evidence type="ECO:0000313" key="2">
    <source>
        <dbReference type="EMBL" id="KKS95629.1"/>
    </source>
</evidence>
<sequence>MPAATNQDDSTNQSKTTGFSQKPVQPSNIISSGGKEAEKMKLAVTDKLEQVSSEVVLAPEVEKAGVVKIGETIELPPDVKKLGVTANGSPVTVPASKPPSAHSMPLSDEAIYSGRRLSIGNTIRWLSEWCIRKLKKAHLVLRNIQGKIVRVKI</sequence>
<gene>
    <name evidence="2" type="ORF">UV73_C0015G0004</name>
</gene>
<dbReference type="AlphaFoldDB" id="A0A0G1DDC8"/>